<accession>A0A4R6RHY7</accession>
<feature type="transmembrane region" description="Helical" evidence="6">
    <location>
        <begin position="98"/>
        <end position="118"/>
    </location>
</feature>
<feature type="domain" description="ABC transmembrane type-1" evidence="7">
    <location>
        <begin position="92"/>
        <end position="275"/>
    </location>
</feature>
<dbReference type="Proteomes" id="UP000294547">
    <property type="component" value="Unassembled WGS sequence"/>
</dbReference>
<evidence type="ECO:0000256" key="3">
    <source>
        <dbReference type="ARBA" id="ARBA00022692"/>
    </source>
</evidence>
<feature type="transmembrane region" description="Helical" evidence="6">
    <location>
        <begin position="34"/>
        <end position="54"/>
    </location>
</feature>
<dbReference type="Gene3D" id="1.10.3720.10">
    <property type="entry name" value="MetI-like"/>
    <property type="match status" value="1"/>
</dbReference>
<evidence type="ECO:0000256" key="4">
    <source>
        <dbReference type="ARBA" id="ARBA00022989"/>
    </source>
</evidence>
<dbReference type="OrthoDB" id="9808005at2"/>
<dbReference type="InterPro" id="IPR000515">
    <property type="entry name" value="MetI-like"/>
</dbReference>
<dbReference type="Pfam" id="PF00528">
    <property type="entry name" value="BPD_transp_1"/>
    <property type="match status" value="1"/>
</dbReference>
<evidence type="ECO:0000313" key="8">
    <source>
        <dbReference type="EMBL" id="TDP85286.1"/>
    </source>
</evidence>
<proteinExistence type="inferred from homology"/>
<dbReference type="RefSeq" id="WP_126541146.1">
    <property type="nucleotide sequence ID" value="NZ_BSPM01000004.1"/>
</dbReference>
<comment type="caution">
    <text evidence="8">The sequence shown here is derived from an EMBL/GenBank/DDBJ whole genome shotgun (WGS) entry which is preliminary data.</text>
</comment>
<keyword evidence="5 6" id="KW-0472">Membrane</keyword>
<keyword evidence="9" id="KW-1185">Reference proteome</keyword>
<feature type="transmembrane region" description="Helical" evidence="6">
    <location>
        <begin position="144"/>
        <end position="167"/>
    </location>
</feature>
<dbReference type="GO" id="GO:0005886">
    <property type="term" value="C:plasma membrane"/>
    <property type="evidence" value="ECO:0007669"/>
    <property type="project" value="UniProtKB-SubCell"/>
</dbReference>
<evidence type="ECO:0000256" key="6">
    <source>
        <dbReference type="RuleBase" id="RU363032"/>
    </source>
</evidence>
<dbReference type="InterPro" id="IPR005769">
    <property type="entry name" value="PhnE/PtxC"/>
</dbReference>
<dbReference type="PANTHER" id="PTHR30043:SF9">
    <property type="entry name" value="PHOSPHONATES TRANSPORT SYSTEM PERMEASE PROTEIN"/>
    <property type="match status" value="1"/>
</dbReference>
<evidence type="ECO:0000256" key="5">
    <source>
        <dbReference type="ARBA" id="ARBA00023136"/>
    </source>
</evidence>
<comment type="similarity">
    <text evidence="6">Belongs to the binding-protein-dependent transport system permease family.</text>
</comment>
<feature type="transmembrane region" description="Helical" evidence="6">
    <location>
        <begin position="258"/>
        <end position="278"/>
    </location>
</feature>
<evidence type="ECO:0000259" key="7">
    <source>
        <dbReference type="PROSITE" id="PS50928"/>
    </source>
</evidence>
<protein>
    <submittedName>
        <fullName evidence="8">Phosphonate transport system permease protein</fullName>
    </submittedName>
</protein>
<evidence type="ECO:0000256" key="1">
    <source>
        <dbReference type="ARBA" id="ARBA00004651"/>
    </source>
</evidence>
<dbReference type="NCBIfam" id="TIGR01097">
    <property type="entry name" value="PhnE"/>
    <property type="match status" value="1"/>
</dbReference>
<dbReference type="EMBL" id="SNXY01000007">
    <property type="protein sequence ID" value="TDP85286.1"/>
    <property type="molecule type" value="Genomic_DNA"/>
</dbReference>
<sequence>MTAAATSPLAALAAENLDRLRAAHPAAFDDRRRLVLGAAAAAAVVGLAAFALWYLDFSILAIWNGVGRLGGFLVLMIPPSPDRYLWTYLQAMAETVGIAYLGTLVAAIIAFPFGFLAARNVIPNVFVHVGVRRFLDTLRGVDTLIWALIWVSVVGLGPFAGVLAIICSDIGAFGKLFSEAIETADRRPVEGVISAGGSRLAGHRFGILPQIVPVMVSQVLYYFESNTRSATIIGIVGAGGIGIPLAEAIRTLELQQVAFLVLMILVVVTVIDLVSSRIRFAVIGKPAH</sequence>
<feature type="transmembrane region" description="Helical" evidence="6">
    <location>
        <begin position="229"/>
        <end position="246"/>
    </location>
</feature>
<dbReference type="GO" id="GO:0015416">
    <property type="term" value="F:ABC-type phosphonate transporter activity"/>
    <property type="evidence" value="ECO:0007669"/>
    <property type="project" value="InterPro"/>
</dbReference>
<reference evidence="8 9" key="1">
    <citation type="submission" date="2019-03" db="EMBL/GenBank/DDBJ databases">
        <title>Genomic Encyclopedia of Type Strains, Phase IV (KMG-IV): sequencing the most valuable type-strain genomes for metagenomic binning, comparative biology and taxonomic classification.</title>
        <authorList>
            <person name="Goeker M."/>
        </authorList>
    </citation>
    <scope>NUCLEOTIDE SEQUENCE [LARGE SCALE GENOMIC DNA]</scope>
    <source>
        <strain evidence="8 9">DSM 102969</strain>
    </source>
</reference>
<organism evidence="8 9">
    <name type="scientific">Oharaeibacter diazotrophicus</name>
    <dbReference type="NCBI Taxonomy" id="1920512"/>
    <lineage>
        <taxon>Bacteria</taxon>
        <taxon>Pseudomonadati</taxon>
        <taxon>Pseudomonadota</taxon>
        <taxon>Alphaproteobacteria</taxon>
        <taxon>Hyphomicrobiales</taxon>
        <taxon>Pleomorphomonadaceae</taxon>
        <taxon>Oharaeibacter</taxon>
    </lineage>
</organism>
<name>A0A4R6RHY7_9HYPH</name>
<dbReference type="PROSITE" id="PS50928">
    <property type="entry name" value="ABC_TM1"/>
    <property type="match status" value="1"/>
</dbReference>
<dbReference type="InterPro" id="IPR035906">
    <property type="entry name" value="MetI-like_sf"/>
</dbReference>
<dbReference type="AlphaFoldDB" id="A0A4R6RHY7"/>
<dbReference type="SUPFAM" id="SSF161098">
    <property type="entry name" value="MetI-like"/>
    <property type="match status" value="1"/>
</dbReference>
<gene>
    <name evidence="8" type="ORF">EDD54_2138</name>
</gene>
<keyword evidence="4 6" id="KW-1133">Transmembrane helix</keyword>
<comment type="subcellular location">
    <subcellularLocation>
        <location evidence="1 6">Cell membrane</location>
        <topology evidence="1 6">Multi-pass membrane protein</topology>
    </subcellularLocation>
</comment>
<evidence type="ECO:0000256" key="2">
    <source>
        <dbReference type="ARBA" id="ARBA00022448"/>
    </source>
</evidence>
<evidence type="ECO:0000313" key="9">
    <source>
        <dbReference type="Proteomes" id="UP000294547"/>
    </source>
</evidence>
<keyword evidence="2 6" id="KW-0813">Transport</keyword>
<feature type="transmembrane region" description="Helical" evidence="6">
    <location>
        <begin position="60"/>
        <end position="77"/>
    </location>
</feature>
<keyword evidence="3 6" id="KW-0812">Transmembrane</keyword>
<dbReference type="PANTHER" id="PTHR30043">
    <property type="entry name" value="PHOSPHONATES TRANSPORT SYSTEM PERMEASE PROTEIN"/>
    <property type="match status" value="1"/>
</dbReference>